<keyword evidence="2" id="KW-1185">Reference proteome</keyword>
<evidence type="ECO:0000313" key="2">
    <source>
        <dbReference type="Proteomes" id="UP001153269"/>
    </source>
</evidence>
<evidence type="ECO:0000313" key="1">
    <source>
        <dbReference type="EMBL" id="CAB1455621.1"/>
    </source>
</evidence>
<protein>
    <submittedName>
        <fullName evidence="1">Uncharacterized protein</fullName>
    </submittedName>
</protein>
<dbReference type="AlphaFoldDB" id="A0A9N7VWD7"/>
<dbReference type="EMBL" id="CADEAL010004264">
    <property type="protein sequence ID" value="CAB1455621.1"/>
    <property type="molecule type" value="Genomic_DNA"/>
</dbReference>
<comment type="caution">
    <text evidence="1">The sequence shown here is derived from an EMBL/GenBank/DDBJ whole genome shotgun (WGS) entry which is preliminary data.</text>
</comment>
<accession>A0A9N7VWD7</accession>
<gene>
    <name evidence="1" type="ORF">PLEPLA_LOCUS43402</name>
</gene>
<proteinExistence type="predicted"/>
<sequence>MPAWTRSGGFSCVVFGGAAKKRRERPNNNNVPTAPCWIGVQRWFLSASGRLLWKHGRAVVTGRTCDPIIFTLLRCCSDDHRRRNRGSNSRQIRRCRAGAGALAAGCISLTR</sequence>
<name>A0A9N7VWD7_PLEPL</name>
<organism evidence="1 2">
    <name type="scientific">Pleuronectes platessa</name>
    <name type="common">European plaice</name>
    <dbReference type="NCBI Taxonomy" id="8262"/>
    <lineage>
        <taxon>Eukaryota</taxon>
        <taxon>Metazoa</taxon>
        <taxon>Chordata</taxon>
        <taxon>Craniata</taxon>
        <taxon>Vertebrata</taxon>
        <taxon>Euteleostomi</taxon>
        <taxon>Actinopterygii</taxon>
        <taxon>Neopterygii</taxon>
        <taxon>Teleostei</taxon>
        <taxon>Neoteleostei</taxon>
        <taxon>Acanthomorphata</taxon>
        <taxon>Carangaria</taxon>
        <taxon>Pleuronectiformes</taxon>
        <taxon>Pleuronectoidei</taxon>
        <taxon>Pleuronectidae</taxon>
        <taxon>Pleuronectes</taxon>
    </lineage>
</organism>
<dbReference type="Proteomes" id="UP001153269">
    <property type="component" value="Unassembled WGS sequence"/>
</dbReference>
<reference evidence="1" key="1">
    <citation type="submission" date="2020-03" db="EMBL/GenBank/DDBJ databases">
        <authorList>
            <person name="Weist P."/>
        </authorList>
    </citation>
    <scope>NUCLEOTIDE SEQUENCE</scope>
</reference>